<sequence>MSGVETVTIINKSGRIVSTGRQIVNILKDATAAYQEKKIELKTESSSHAERHTQVQLENRSVRSSYRSSRLSRSRYSQSLGETEDSESSILPLTAENLSYVTEGSLSSVPTKSRRSASLNQYHNRPEDTNYENSRPDISRRHTAGPASTHLMPRASTLPPPYSSQVSRTRSNPNFTYDKDIDMNLAYGHLPYEFRMNGDLDLSQEFELQRTMSRLDELLIEAQCLHHTAVAIISHLQENPEAMAAVALTLAELSTILTKVSPSVLRTLATASPAIYALLTSPHFLIATGLAIGVTVVMFGGFQIVKQIQSNTEHRPQAIRMQSENVFDNFEMDSIKSWRRGVAEAEALSISSSVEGEYITPEAVRQRLESIRVTRRVESHYSKAKSICSEKTARTAGQRGSVFSEKSFKTASQKNSVHDETISRAPSLKGSVRSEKSTKTTSHKSTIHGETISRAPSVKGSVRSGKSTKTTSHKSTVHGETISRAPSVKGSVRSGKSTKTTSHESTVHGEKISRAPSLKGSVRSGKSSRSHKSNQPASSEAGSKSSRRSSKTVDNTIQDAAEDEDKKKKKKISSVLATIFEVKK</sequence>
<dbReference type="EMBL" id="MCBR01021651">
    <property type="protein sequence ID" value="RKF53942.1"/>
    <property type="molecule type" value="Genomic_DNA"/>
</dbReference>
<feature type="region of interest" description="Disordered" evidence="1">
    <location>
        <begin position="385"/>
        <end position="573"/>
    </location>
</feature>
<dbReference type="Proteomes" id="UP000285405">
    <property type="component" value="Unassembled WGS sequence"/>
</dbReference>
<dbReference type="OrthoDB" id="5402307at2759"/>
<feature type="region of interest" description="Disordered" evidence="1">
    <location>
        <begin position="103"/>
        <end position="175"/>
    </location>
</feature>
<feature type="transmembrane region" description="Helical" evidence="2">
    <location>
        <begin position="284"/>
        <end position="305"/>
    </location>
</feature>
<reference evidence="3 4" key="1">
    <citation type="journal article" date="2018" name="BMC Genomics">
        <title>Comparative genome analyses reveal sequence features reflecting distinct modes of host-adaptation between dicot and monocot powdery mildew.</title>
        <authorList>
            <person name="Wu Y."/>
            <person name="Ma X."/>
            <person name="Pan Z."/>
            <person name="Kale S.D."/>
            <person name="Song Y."/>
            <person name="King H."/>
            <person name="Zhang Q."/>
            <person name="Presley C."/>
            <person name="Deng X."/>
            <person name="Wei C.I."/>
            <person name="Xiao S."/>
        </authorList>
    </citation>
    <scope>NUCLEOTIDE SEQUENCE [LARGE SCALE GENOMIC DNA]</scope>
    <source>
        <strain evidence="3">UCSC1</strain>
    </source>
</reference>
<evidence type="ECO:0000256" key="1">
    <source>
        <dbReference type="SAM" id="MobiDB-lite"/>
    </source>
</evidence>
<evidence type="ECO:0000313" key="3">
    <source>
        <dbReference type="EMBL" id="RKF53942.1"/>
    </source>
</evidence>
<feature type="compositionally biased region" description="Low complexity" evidence="1">
    <location>
        <begin position="62"/>
        <end position="80"/>
    </location>
</feature>
<evidence type="ECO:0000313" key="4">
    <source>
        <dbReference type="Proteomes" id="UP000285405"/>
    </source>
</evidence>
<comment type="caution">
    <text evidence="3">The sequence shown here is derived from an EMBL/GenBank/DDBJ whole genome shotgun (WGS) entry which is preliminary data.</text>
</comment>
<organism evidence="3 4">
    <name type="scientific">Golovinomyces cichoracearum</name>
    <dbReference type="NCBI Taxonomy" id="62708"/>
    <lineage>
        <taxon>Eukaryota</taxon>
        <taxon>Fungi</taxon>
        <taxon>Dikarya</taxon>
        <taxon>Ascomycota</taxon>
        <taxon>Pezizomycotina</taxon>
        <taxon>Leotiomycetes</taxon>
        <taxon>Erysiphales</taxon>
        <taxon>Erysiphaceae</taxon>
        <taxon>Golovinomyces</taxon>
    </lineage>
</organism>
<accession>A0A420H933</accession>
<proteinExistence type="predicted"/>
<feature type="compositionally biased region" description="Basic and acidic residues" evidence="1">
    <location>
        <begin position="43"/>
        <end position="53"/>
    </location>
</feature>
<keyword evidence="2" id="KW-0812">Transmembrane</keyword>
<feature type="compositionally biased region" description="Basic and acidic residues" evidence="1">
    <location>
        <begin position="501"/>
        <end position="513"/>
    </location>
</feature>
<protein>
    <recommendedName>
        <fullName evidence="5">Mfs general substrate transporter</fullName>
    </recommendedName>
</protein>
<name>A0A420H933_9PEZI</name>
<feature type="compositionally biased region" description="Polar residues" evidence="1">
    <location>
        <begin position="103"/>
        <end position="123"/>
    </location>
</feature>
<keyword evidence="2" id="KW-1133">Transmembrane helix</keyword>
<keyword evidence="2" id="KW-0472">Membrane</keyword>
<feature type="compositionally biased region" description="Polar residues" evidence="1">
    <location>
        <begin position="163"/>
        <end position="175"/>
    </location>
</feature>
<feature type="region of interest" description="Disordered" evidence="1">
    <location>
        <begin position="43"/>
        <end position="89"/>
    </location>
</feature>
<dbReference type="AlphaFoldDB" id="A0A420H933"/>
<gene>
    <name evidence="3" type="ORF">GcC1_216022</name>
</gene>
<evidence type="ECO:0000256" key="2">
    <source>
        <dbReference type="SAM" id="Phobius"/>
    </source>
</evidence>
<feature type="compositionally biased region" description="Basic and acidic residues" evidence="1">
    <location>
        <begin position="124"/>
        <end position="140"/>
    </location>
</feature>
<evidence type="ECO:0008006" key="5">
    <source>
        <dbReference type="Google" id="ProtNLM"/>
    </source>
</evidence>